<organism evidence="1 2">
    <name type="scientific">Allonocardiopsis opalescens</name>
    <dbReference type="NCBI Taxonomy" id="1144618"/>
    <lineage>
        <taxon>Bacteria</taxon>
        <taxon>Bacillati</taxon>
        <taxon>Actinomycetota</taxon>
        <taxon>Actinomycetes</taxon>
        <taxon>Streptosporangiales</taxon>
        <taxon>Allonocardiopsis</taxon>
    </lineage>
</organism>
<dbReference type="RefSeq" id="WP_211303050.1">
    <property type="nucleotide sequence ID" value="NZ_PVZC01000007.1"/>
</dbReference>
<name>A0A2T0PZ42_9ACTN</name>
<dbReference type="Proteomes" id="UP000237846">
    <property type="component" value="Unassembled WGS sequence"/>
</dbReference>
<evidence type="ECO:0000313" key="2">
    <source>
        <dbReference type="Proteomes" id="UP000237846"/>
    </source>
</evidence>
<dbReference type="AlphaFoldDB" id="A0A2T0PZ42"/>
<proteinExistence type="predicted"/>
<gene>
    <name evidence="1" type="ORF">CLV72_107200</name>
</gene>
<sequence length="129" mass="14381">MKTAAMRLRFLGKESNVGESPTLYASDQGTYIVQGYRVGTDLLESLRVPTGQTCVEIYTRLLTHLEKDGLVGGVRMEPPIVRESGDRCIVQGAVVSDGDTRSQMRIPDHEDCVEIPRDQFAALVRERTR</sequence>
<comment type="caution">
    <text evidence="1">The sequence shown here is derived from an EMBL/GenBank/DDBJ whole genome shotgun (WGS) entry which is preliminary data.</text>
</comment>
<dbReference type="EMBL" id="PVZC01000007">
    <property type="protein sequence ID" value="PRX96677.1"/>
    <property type="molecule type" value="Genomic_DNA"/>
</dbReference>
<keyword evidence="2" id="KW-1185">Reference proteome</keyword>
<protein>
    <submittedName>
        <fullName evidence="1">Uncharacterized protein</fullName>
    </submittedName>
</protein>
<evidence type="ECO:0000313" key="1">
    <source>
        <dbReference type="EMBL" id="PRX96677.1"/>
    </source>
</evidence>
<reference evidence="1 2" key="1">
    <citation type="submission" date="2018-03" db="EMBL/GenBank/DDBJ databases">
        <title>Genomic Encyclopedia of Archaeal and Bacterial Type Strains, Phase II (KMG-II): from individual species to whole genera.</title>
        <authorList>
            <person name="Goeker M."/>
        </authorList>
    </citation>
    <scope>NUCLEOTIDE SEQUENCE [LARGE SCALE GENOMIC DNA]</scope>
    <source>
        <strain evidence="1 2">DSM 45601</strain>
    </source>
</reference>
<accession>A0A2T0PZ42</accession>